<dbReference type="OrthoDB" id="6360876at2759"/>
<keyword evidence="2" id="KW-1185">Reference proteome</keyword>
<accession>A0A7T8QVL4</accession>
<dbReference type="Proteomes" id="UP000595437">
    <property type="component" value="Chromosome 1"/>
</dbReference>
<sequence>VVESKNITSFRDSWKARHEGKNTLVFNFINSKKDVSHIENDGLDFSKRKKKTK</sequence>
<feature type="non-terminal residue" evidence="1">
    <location>
        <position position="53"/>
    </location>
</feature>
<name>A0A7T8QVL4_CALRO</name>
<organism evidence="1 2">
    <name type="scientific">Caligus rogercresseyi</name>
    <name type="common">Sea louse</name>
    <dbReference type="NCBI Taxonomy" id="217165"/>
    <lineage>
        <taxon>Eukaryota</taxon>
        <taxon>Metazoa</taxon>
        <taxon>Ecdysozoa</taxon>
        <taxon>Arthropoda</taxon>
        <taxon>Crustacea</taxon>
        <taxon>Multicrustacea</taxon>
        <taxon>Hexanauplia</taxon>
        <taxon>Copepoda</taxon>
        <taxon>Siphonostomatoida</taxon>
        <taxon>Caligidae</taxon>
        <taxon>Caligus</taxon>
    </lineage>
</organism>
<gene>
    <name evidence="1" type="ORF">FKW44_001400</name>
</gene>
<dbReference type="EMBL" id="CP045890">
    <property type="protein sequence ID" value="QQP56661.1"/>
    <property type="molecule type" value="Genomic_DNA"/>
</dbReference>
<evidence type="ECO:0000313" key="2">
    <source>
        <dbReference type="Proteomes" id="UP000595437"/>
    </source>
</evidence>
<feature type="non-terminal residue" evidence="1">
    <location>
        <position position="1"/>
    </location>
</feature>
<reference evidence="2" key="1">
    <citation type="submission" date="2021-01" db="EMBL/GenBank/DDBJ databases">
        <title>Caligus Genome Assembly.</title>
        <authorList>
            <person name="Gallardo-Escarate C."/>
        </authorList>
    </citation>
    <scope>NUCLEOTIDE SEQUENCE [LARGE SCALE GENOMIC DNA]</scope>
</reference>
<evidence type="ECO:0000313" key="1">
    <source>
        <dbReference type="EMBL" id="QQP56661.1"/>
    </source>
</evidence>
<proteinExistence type="predicted"/>
<protein>
    <submittedName>
        <fullName evidence="1">Bifocal</fullName>
    </submittedName>
</protein>
<dbReference type="AlphaFoldDB" id="A0A7T8QVL4"/>